<comment type="caution">
    <text evidence="2">The sequence shown here is derived from an EMBL/GenBank/DDBJ whole genome shotgun (WGS) entry which is preliminary data.</text>
</comment>
<sequence>MPRWEAVCLPGVCRSNGDRERSGLLAGGALIPVVAEPLLLRRHCPGQRKLQGRISFKRPLEKPQKIQAKAEAKFEPEPEPPQMEAPQHAVLGAGEGDSATAPRDEELQSPLLTANSASKPTDLVASTLRSDQKSDADWGCSGQLELQACAAERKQANLASSQATSSVRMFCISGKLSGLRSWEGFGSTGYIEGRHQSEEEDLCQKAAALFGLWRKALARCIAKLRPEAGFHSKLDLPRPPKQMPGPEVVAVRPLEMELLDLAEGPLQSRRRYATCGRQPLLHAVVRIATMRKHWQSASLNTWRILGRLCVAGRSSQCVPESRPLTSSTDPPRVVAAEGKVFPPRVDRLFNLREVVPRELRRVFAWPGRLEPVEAQLRPRQILRPNPGPPQLEGRDPGDREVYAQ</sequence>
<feature type="region of interest" description="Disordered" evidence="1">
    <location>
        <begin position="376"/>
        <end position="404"/>
    </location>
</feature>
<keyword evidence="3" id="KW-1185">Reference proteome</keyword>
<evidence type="ECO:0000313" key="2">
    <source>
        <dbReference type="EMBL" id="CAE7870298.1"/>
    </source>
</evidence>
<name>A0A813ALY6_9DINO</name>
<protein>
    <submittedName>
        <fullName evidence="2">Uncharacterized protein</fullName>
    </submittedName>
</protein>
<dbReference type="AlphaFoldDB" id="A0A813ALY6"/>
<organism evidence="2 3">
    <name type="scientific">Symbiodinium necroappetens</name>
    <dbReference type="NCBI Taxonomy" id="1628268"/>
    <lineage>
        <taxon>Eukaryota</taxon>
        <taxon>Sar</taxon>
        <taxon>Alveolata</taxon>
        <taxon>Dinophyceae</taxon>
        <taxon>Suessiales</taxon>
        <taxon>Symbiodiniaceae</taxon>
        <taxon>Symbiodinium</taxon>
    </lineage>
</organism>
<feature type="compositionally biased region" description="Basic and acidic residues" evidence="1">
    <location>
        <begin position="58"/>
        <end position="76"/>
    </location>
</feature>
<dbReference type="Proteomes" id="UP000601435">
    <property type="component" value="Unassembled WGS sequence"/>
</dbReference>
<gene>
    <name evidence="2" type="ORF">SNEC2469_LOCUS28095</name>
</gene>
<reference evidence="2" key="1">
    <citation type="submission" date="2021-02" db="EMBL/GenBank/DDBJ databases">
        <authorList>
            <person name="Dougan E. K."/>
            <person name="Rhodes N."/>
            <person name="Thang M."/>
            <person name="Chan C."/>
        </authorList>
    </citation>
    <scope>NUCLEOTIDE SEQUENCE</scope>
</reference>
<accession>A0A813ALY6</accession>
<dbReference type="OrthoDB" id="422014at2759"/>
<feature type="compositionally biased region" description="Basic and acidic residues" evidence="1">
    <location>
        <begin position="392"/>
        <end position="404"/>
    </location>
</feature>
<evidence type="ECO:0000256" key="1">
    <source>
        <dbReference type="SAM" id="MobiDB-lite"/>
    </source>
</evidence>
<evidence type="ECO:0000313" key="3">
    <source>
        <dbReference type="Proteomes" id="UP000601435"/>
    </source>
</evidence>
<dbReference type="EMBL" id="CAJNJA010060276">
    <property type="protein sequence ID" value="CAE7870298.1"/>
    <property type="molecule type" value="Genomic_DNA"/>
</dbReference>
<proteinExistence type="predicted"/>
<feature type="region of interest" description="Disordered" evidence="1">
    <location>
        <begin position="57"/>
        <end position="85"/>
    </location>
</feature>